<dbReference type="Pfam" id="PF17925">
    <property type="entry name" value="TetR_C_20"/>
    <property type="match status" value="1"/>
</dbReference>
<evidence type="ECO:0000256" key="3">
    <source>
        <dbReference type="SAM" id="MobiDB-lite"/>
    </source>
</evidence>
<dbReference type="InterPro" id="IPR041642">
    <property type="entry name" value="KstR_C"/>
</dbReference>
<dbReference type="Proteomes" id="UP000449906">
    <property type="component" value="Unassembled WGS sequence"/>
</dbReference>
<name>A0A7J5DWY6_NOCSI</name>
<dbReference type="EMBL" id="WBVM01000001">
    <property type="protein sequence ID" value="KAB2810542.1"/>
    <property type="molecule type" value="Genomic_DNA"/>
</dbReference>
<dbReference type="Pfam" id="PF00440">
    <property type="entry name" value="TetR_N"/>
    <property type="match status" value="1"/>
</dbReference>
<dbReference type="RefSeq" id="WP_151577805.1">
    <property type="nucleotide sequence ID" value="NZ_WBVM01000001.1"/>
</dbReference>
<dbReference type="InterPro" id="IPR050109">
    <property type="entry name" value="HTH-type_TetR-like_transc_reg"/>
</dbReference>
<accession>A0A7J5DWY6</accession>
<reference evidence="5 6" key="1">
    <citation type="submission" date="2019-09" db="EMBL/GenBank/DDBJ databases">
        <title>Pimelobacter sp. isolated from Paulinella.</title>
        <authorList>
            <person name="Jeong S.E."/>
        </authorList>
    </citation>
    <scope>NUCLEOTIDE SEQUENCE [LARGE SCALE GENOMIC DNA]</scope>
    <source>
        <strain evidence="5 6">Pch-N</strain>
    </source>
</reference>
<feature type="DNA-binding region" description="H-T-H motif" evidence="2">
    <location>
        <begin position="42"/>
        <end position="61"/>
    </location>
</feature>
<dbReference type="GO" id="GO:0000976">
    <property type="term" value="F:transcription cis-regulatory region binding"/>
    <property type="evidence" value="ECO:0007669"/>
    <property type="project" value="TreeGrafter"/>
</dbReference>
<comment type="caution">
    <text evidence="5">The sequence shown here is derived from an EMBL/GenBank/DDBJ whole genome shotgun (WGS) entry which is preliminary data.</text>
</comment>
<sequence>MPRIAEARQPAEPTSAEQKDRYRRILRAASKLGAEHGLERMQMNDVAKEAGVAIATLYRYFPSKTDLFVGVLHSQIQRLSAAGSGSGSGSAPAATGRRADAVADVLIGAGQRMLERPQLATAMLQANNAAQLQGGREYTEANAAFHRVLLAALGVPEPEDEDYRMVRITEQTWYGVLVSVLNGVITAEQADADIRLATRLLLGPRYDGTGAAS</sequence>
<evidence type="ECO:0000256" key="2">
    <source>
        <dbReference type="PROSITE-ProRule" id="PRU00335"/>
    </source>
</evidence>
<proteinExistence type="predicted"/>
<dbReference type="PANTHER" id="PTHR30055:SF242">
    <property type="entry name" value="HTH-TYPE TRANSCRIPTIONAL REPRESSOR KSTR"/>
    <property type="match status" value="1"/>
</dbReference>
<dbReference type="InterPro" id="IPR001647">
    <property type="entry name" value="HTH_TetR"/>
</dbReference>
<evidence type="ECO:0000313" key="6">
    <source>
        <dbReference type="Proteomes" id="UP000449906"/>
    </source>
</evidence>
<evidence type="ECO:0000313" key="5">
    <source>
        <dbReference type="EMBL" id="KAB2810542.1"/>
    </source>
</evidence>
<feature type="domain" description="HTH tetR-type" evidence="4">
    <location>
        <begin position="19"/>
        <end position="79"/>
    </location>
</feature>
<dbReference type="AlphaFoldDB" id="A0A7J5DWY6"/>
<keyword evidence="1 2" id="KW-0238">DNA-binding</keyword>
<dbReference type="SUPFAM" id="SSF46689">
    <property type="entry name" value="Homeodomain-like"/>
    <property type="match status" value="1"/>
</dbReference>
<dbReference type="PRINTS" id="PR00455">
    <property type="entry name" value="HTHTETR"/>
</dbReference>
<dbReference type="PANTHER" id="PTHR30055">
    <property type="entry name" value="HTH-TYPE TRANSCRIPTIONAL REGULATOR RUTR"/>
    <property type="match status" value="1"/>
</dbReference>
<dbReference type="PROSITE" id="PS50977">
    <property type="entry name" value="HTH_TETR_2"/>
    <property type="match status" value="1"/>
</dbReference>
<evidence type="ECO:0000259" key="4">
    <source>
        <dbReference type="PROSITE" id="PS50977"/>
    </source>
</evidence>
<dbReference type="InterPro" id="IPR009057">
    <property type="entry name" value="Homeodomain-like_sf"/>
</dbReference>
<organism evidence="5 6">
    <name type="scientific">Nocardioides simplex</name>
    <name type="common">Arthrobacter simplex</name>
    <dbReference type="NCBI Taxonomy" id="2045"/>
    <lineage>
        <taxon>Bacteria</taxon>
        <taxon>Bacillati</taxon>
        <taxon>Actinomycetota</taxon>
        <taxon>Actinomycetes</taxon>
        <taxon>Propionibacteriales</taxon>
        <taxon>Nocardioidaceae</taxon>
        <taxon>Pimelobacter</taxon>
    </lineage>
</organism>
<dbReference type="GO" id="GO:0003700">
    <property type="term" value="F:DNA-binding transcription factor activity"/>
    <property type="evidence" value="ECO:0007669"/>
    <property type="project" value="TreeGrafter"/>
</dbReference>
<dbReference type="Gene3D" id="1.10.357.10">
    <property type="entry name" value="Tetracycline Repressor, domain 2"/>
    <property type="match status" value="1"/>
</dbReference>
<evidence type="ECO:0000256" key="1">
    <source>
        <dbReference type="ARBA" id="ARBA00023125"/>
    </source>
</evidence>
<feature type="region of interest" description="Disordered" evidence="3">
    <location>
        <begin position="1"/>
        <end position="20"/>
    </location>
</feature>
<gene>
    <name evidence="5" type="ORF">F9L07_00785</name>
</gene>
<protein>
    <submittedName>
        <fullName evidence="5">TetR/AcrR family transcriptional regulator</fullName>
    </submittedName>
</protein>